<keyword evidence="1" id="KW-0812">Transmembrane</keyword>
<keyword evidence="1" id="KW-1133">Transmembrane helix</keyword>
<comment type="caution">
    <text evidence="2">The sequence shown here is derived from an EMBL/GenBank/DDBJ whole genome shotgun (WGS) entry which is preliminary data.</text>
</comment>
<evidence type="ECO:0000256" key="1">
    <source>
        <dbReference type="SAM" id="Phobius"/>
    </source>
</evidence>
<name>A0ABR8PW59_9CLOT</name>
<dbReference type="EMBL" id="JACSRA010000023">
    <property type="protein sequence ID" value="MBD7912417.1"/>
    <property type="molecule type" value="Genomic_DNA"/>
</dbReference>
<feature type="transmembrane region" description="Helical" evidence="1">
    <location>
        <begin position="129"/>
        <end position="157"/>
    </location>
</feature>
<keyword evidence="3" id="KW-1185">Reference proteome</keyword>
<evidence type="ECO:0000313" key="2">
    <source>
        <dbReference type="EMBL" id="MBD7912417.1"/>
    </source>
</evidence>
<protein>
    <recommendedName>
        <fullName evidence="4">DUF2232 domain-containing protein</fullName>
    </recommendedName>
</protein>
<sequence>MKTKDITLGGIMVALSIIVLYLTNIITINTFAILTVASCFIPITIIRSNIKTASLVYIASTIISFFILPTNRAIMYGIFFGVYGIVKYFIEKINKLPLEILLKLIFFNIVLVISLFFMSSLLGDLDIKLPMWALFLAGQVVFLIYDYAITVIISFYLEKFKRLK</sequence>
<feature type="transmembrane region" description="Helical" evidence="1">
    <location>
        <begin position="102"/>
        <end position="123"/>
    </location>
</feature>
<evidence type="ECO:0000313" key="3">
    <source>
        <dbReference type="Proteomes" id="UP000627781"/>
    </source>
</evidence>
<feature type="transmembrane region" description="Helical" evidence="1">
    <location>
        <begin position="6"/>
        <end position="37"/>
    </location>
</feature>
<organism evidence="2 3">
    <name type="scientific">Clostridium cibarium</name>
    <dbReference type="NCBI Taxonomy" id="2762247"/>
    <lineage>
        <taxon>Bacteria</taxon>
        <taxon>Bacillati</taxon>
        <taxon>Bacillota</taxon>
        <taxon>Clostridia</taxon>
        <taxon>Eubacteriales</taxon>
        <taxon>Clostridiaceae</taxon>
        <taxon>Clostridium</taxon>
    </lineage>
</organism>
<proteinExistence type="predicted"/>
<reference evidence="2 3" key="1">
    <citation type="submission" date="2020-08" db="EMBL/GenBank/DDBJ databases">
        <title>A Genomic Blueprint of the Chicken Gut Microbiome.</title>
        <authorList>
            <person name="Gilroy R."/>
            <person name="Ravi A."/>
            <person name="Getino M."/>
            <person name="Pursley I."/>
            <person name="Horton D.L."/>
            <person name="Alikhan N.-F."/>
            <person name="Baker D."/>
            <person name="Gharbi K."/>
            <person name="Hall N."/>
            <person name="Watson M."/>
            <person name="Adriaenssens E.M."/>
            <person name="Foster-Nyarko E."/>
            <person name="Jarju S."/>
            <person name="Secka A."/>
            <person name="Antonio M."/>
            <person name="Oren A."/>
            <person name="Chaudhuri R."/>
            <person name="La Ragione R.M."/>
            <person name="Hildebrand F."/>
            <person name="Pallen M.J."/>
        </authorList>
    </citation>
    <scope>NUCLEOTIDE SEQUENCE [LARGE SCALE GENOMIC DNA]</scope>
    <source>
        <strain evidence="2 3">Sa3CVN1</strain>
    </source>
</reference>
<evidence type="ECO:0008006" key="4">
    <source>
        <dbReference type="Google" id="ProtNLM"/>
    </source>
</evidence>
<dbReference type="Proteomes" id="UP000627781">
    <property type="component" value="Unassembled WGS sequence"/>
</dbReference>
<keyword evidence="1" id="KW-0472">Membrane</keyword>
<dbReference type="RefSeq" id="WP_191769369.1">
    <property type="nucleotide sequence ID" value="NZ_JACSRA010000023.1"/>
</dbReference>
<accession>A0ABR8PW59</accession>
<gene>
    <name evidence="2" type="ORF">H9661_13720</name>
</gene>